<reference evidence="2 3" key="1">
    <citation type="journal article" date="1994" name="Int. J. Syst. Bacteriol.">
        <title>Phylogenetic positions of novel aerobic, bacteriochlorophyll a-containing bacteria and description of Roseococcus thiosulfatophilus gen. nov., sp. nov., Erythromicrobium ramosum gen. nov., sp. nov., and Erythrobacter litoralis sp. nov.</title>
        <authorList>
            <person name="Yurkov V."/>
            <person name="Stackebrandt E."/>
            <person name="Holmes A."/>
            <person name="Fuerst J.A."/>
            <person name="Hugenholtz P."/>
            <person name="Golecki J."/>
            <person name="Gad'on N."/>
            <person name="Gorlenko V.M."/>
            <person name="Kompantseva E.I."/>
            <person name="Drews G."/>
        </authorList>
    </citation>
    <scope>NUCLEOTIDE SEQUENCE [LARGE SCALE GENOMIC DNA]</scope>
    <source>
        <strain evidence="2 3">KR-99</strain>
    </source>
</reference>
<dbReference type="Proteomes" id="UP000589292">
    <property type="component" value="Unassembled WGS sequence"/>
</dbReference>
<dbReference type="InterPro" id="IPR009325">
    <property type="entry name" value="DUF983"/>
</dbReference>
<dbReference type="Pfam" id="PF06170">
    <property type="entry name" value="DUF983"/>
    <property type="match status" value="1"/>
</dbReference>
<evidence type="ECO:0000313" key="3">
    <source>
        <dbReference type="Proteomes" id="UP000589292"/>
    </source>
</evidence>
<dbReference type="EMBL" id="VDES01000002">
    <property type="protein sequence ID" value="MBA1374499.1"/>
    <property type="molecule type" value="Genomic_DNA"/>
</dbReference>
<comment type="caution">
    <text evidence="2">The sequence shown here is derived from an EMBL/GenBank/DDBJ whole genome shotgun (WGS) entry which is preliminary data.</text>
</comment>
<sequence length="142" mass="15586">MPNSAPRAIEKAIEEPGALVAALRGMRNHCPRCDHKPLFARYLKPVARCACCGQDWTLHQADDFPAYIAIFISGHLLAPVLIAAGSRELLPMGWLALIAVLGALLLTIVMLQPAKGAVIALQYHWRMHGFDPASREVDQRPD</sequence>
<evidence type="ECO:0000256" key="1">
    <source>
        <dbReference type="SAM" id="Phobius"/>
    </source>
</evidence>
<gene>
    <name evidence="2" type="ORF">FG486_09120</name>
</gene>
<protein>
    <submittedName>
        <fullName evidence="2">DUF983 domain-containing protein</fullName>
    </submittedName>
</protein>
<feature type="transmembrane region" description="Helical" evidence="1">
    <location>
        <begin position="92"/>
        <end position="111"/>
    </location>
</feature>
<name>A0A7V8U8X7_9SPHN</name>
<keyword evidence="1" id="KW-1133">Transmembrane helix</keyword>
<dbReference type="AlphaFoldDB" id="A0A7V8U8X7"/>
<evidence type="ECO:0000313" key="2">
    <source>
        <dbReference type="EMBL" id="MBA1374499.1"/>
    </source>
</evidence>
<dbReference type="RefSeq" id="WP_181267303.1">
    <property type="nucleotide sequence ID" value="NZ_BAAAGB010000001.1"/>
</dbReference>
<accession>A0A7V8U8X7</accession>
<feature type="transmembrane region" description="Helical" evidence="1">
    <location>
        <begin position="64"/>
        <end position="86"/>
    </location>
</feature>
<keyword evidence="1" id="KW-0472">Membrane</keyword>
<keyword evidence="1" id="KW-0812">Transmembrane</keyword>
<keyword evidence="3" id="KW-1185">Reference proteome</keyword>
<organism evidence="2 3">
    <name type="scientific">Sphingomonas ursincola</name>
    <dbReference type="NCBI Taxonomy" id="56361"/>
    <lineage>
        <taxon>Bacteria</taxon>
        <taxon>Pseudomonadati</taxon>
        <taxon>Pseudomonadota</taxon>
        <taxon>Alphaproteobacteria</taxon>
        <taxon>Sphingomonadales</taxon>
        <taxon>Sphingomonadaceae</taxon>
        <taxon>Sphingomonas</taxon>
    </lineage>
</organism>
<proteinExistence type="predicted"/>